<evidence type="ECO:0000256" key="4">
    <source>
        <dbReference type="ARBA" id="ARBA00023316"/>
    </source>
</evidence>
<dbReference type="RefSeq" id="WP_099953519.1">
    <property type="nucleotide sequence ID" value="NZ_CP028843.1"/>
</dbReference>
<dbReference type="Proteomes" id="UP000244755">
    <property type="component" value="Chromosome 1"/>
</dbReference>
<dbReference type="EMBL" id="CP028843">
    <property type="protein sequence ID" value="AWB21646.1"/>
    <property type="molecule type" value="Genomic_DNA"/>
</dbReference>
<dbReference type="Pfam" id="PF06725">
    <property type="entry name" value="3D"/>
    <property type="match status" value="1"/>
</dbReference>
<evidence type="ECO:0000256" key="1">
    <source>
        <dbReference type="ARBA" id="ARBA00001420"/>
    </source>
</evidence>
<evidence type="ECO:0000259" key="6">
    <source>
        <dbReference type="SMART" id="SM00925"/>
    </source>
</evidence>
<dbReference type="InterPro" id="IPR036908">
    <property type="entry name" value="RlpA-like_sf"/>
</dbReference>
<dbReference type="GO" id="GO:0009254">
    <property type="term" value="P:peptidoglycan turnover"/>
    <property type="evidence" value="ECO:0007669"/>
    <property type="project" value="InterPro"/>
</dbReference>
<organism evidence="7 8">
    <name type="scientific">Methylobacterium currus</name>
    <dbReference type="NCBI Taxonomy" id="2051553"/>
    <lineage>
        <taxon>Bacteria</taxon>
        <taxon>Pseudomonadati</taxon>
        <taxon>Pseudomonadota</taxon>
        <taxon>Alphaproteobacteria</taxon>
        <taxon>Hyphomicrobiales</taxon>
        <taxon>Methylobacteriaceae</taxon>
        <taxon>Methylobacterium</taxon>
    </lineage>
</organism>
<gene>
    <name evidence="7" type="ORF">DA075_12550</name>
</gene>
<dbReference type="PANTHER" id="PTHR30124">
    <property type="entry name" value="MEMBRANE-BOUND LYTIC MUREIN TRANSGLYCOSYLASE A"/>
    <property type="match status" value="1"/>
</dbReference>
<evidence type="ECO:0000256" key="2">
    <source>
        <dbReference type="ARBA" id="ARBA00012587"/>
    </source>
</evidence>
<proteinExistence type="predicted"/>
<feature type="domain" description="Lytic transglycosylase MltA" evidence="6">
    <location>
        <begin position="144"/>
        <end position="301"/>
    </location>
</feature>
<keyword evidence="8" id="KW-1185">Reference proteome</keyword>
<dbReference type="OrthoDB" id="9783686at2"/>
<dbReference type="GO" id="GO:0008933">
    <property type="term" value="F:peptidoglycan lytic transglycosylase activity"/>
    <property type="evidence" value="ECO:0007669"/>
    <property type="project" value="TreeGrafter"/>
</dbReference>
<dbReference type="CDD" id="cd14668">
    <property type="entry name" value="mlta_B"/>
    <property type="match status" value="1"/>
</dbReference>
<evidence type="ECO:0000313" key="7">
    <source>
        <dbReference type="EMBL" id="AWB21646.1"/>
    </source>
</evidence>
<dbReference type="PIRSF" id="PIRSF019422">
    <property type="entry name" value="MltA"/>
    <property type="match status" value="1"/>
</dbReference>
<dbReference type="KEGG" id="mee:DA075_12550"/>
<dbReference type="SMART" id="SM00925">
    <property type="entry name" value="MltA"/>
    <property type="match status" value="1"/>
</dbReference>
<comment type="catalytic activity">
    <reaction evidence="1">
        <text>Exolytic cleavage of the (1-&gt;4)-beta-glycosidic linkage between N-acetylmuramic acid (MurNAc) and N-acetylglucosamine (GlcNAc) residues in peptidoglycan, from either the reducing or the non-reducing ends of the peptidoglycan chains, with concomitant formation of a 1,6-anhydrobond in the MurNAc residue.</text>
        <dbReference type="EC" id="4.2.2.n1"/>
    </reaction>
</comment>
<dbReference type="Gene3D" id="2.40.40.10">
    <property type="entry name" value="RlpA-like domain"/>
    <property type="match status" value="1"/>
</dbReference>
<dbReference type="Gene3D" id="2.40.240.50">
    <property type="entry name" value="Barwin-like endoglucanases"/>
    <property type="match status" value="1"/>
</dbReference>
<dbReference type="GO" id="GO:0071555">
    <property type="term" value="P:cell wall organization"/>
    <property type="evidence" value="ECO:0007669"/>
    <property type="project" value="UniProtKB-KW"/>
</dbReference>
<evidence type="ECO:0000256" key="5">
    <source>
        <dbReference type="ARBA" id="ARBA00030918"/>
    </source>
</evidence>
<keyword evidence="3" id="KW-0456">Lyase</keyword>
<dbReference type="GO" id="GO:0004553">
    <property type="term" value="F:hydrolase activity, hydrolyzing O-glycosyl compounds"/>
    <property type="evidence" value="ECO:0007669"/>
    <property type="project" value="InterPro"/>
</dbReference>
<name>A0A2R4WJF0_9HYPH</name>
<dbReference type="EC" id="4.2.2.n1" evidence="2"/>
<dbReference type="InterPro" id="IPR005300">
    <property type="entry name" value="MltA_B"/>
</dbReference>
<dbReference type="SUPFAM" id="SSF50685">
    <property type="entry name" value="Barwin-like endoglucanases"/>
    <property type="match status" value="1"/>
</dbReference>
<dbReference type="Pfam" id="PF03562">
    <property type="entry name" value="MltA"/>
    <property type="match status" value="1"/>
</dbReference>
<sequence>MPPALGLSFAASPVIGRVAAGLLVSAFLACGGRVKAAPLRVGEAVLEPVPFSALPGFAHDDLAAALAAFRATCAAPAGPVLAEAAPGAPSQDLARPCAASVDVPPEGARTFFEQNFSAYHVLRPSRDTLSERSNGFLTGYFEPELAGSPVPNPDFTVPALGRPDDLVSLEPGETRPGLDPSFRAARRDGDAFLPYPDRAAIEDGALGARARPLLWLRDAVDLLVLQVQGSGRVRLPDGRSVRLAYDGRNGRPYTSVARLIVTGGHLPLEGLTLARWTGWLRAHPDIARDLIRRNASYVFFRIDESIPEGTGPRGGAGVPLTAGRSLAVDATLWRYGLPFWLEGTLPDPEGGSAPLHRLVVAQDTGSAILGPARGDLYLGTGARAGATAGLLRDPARFVVLLPKQGTAGAAP</sequence>
<protein>
    <recommendedName>
        <fullName evidence="2">peptidoglycan lytic exotransglycosylase</fullName>
        <ecNumber evidence="2">4.2.2.n1</ecNumber>
    </recommendedName>
    <alternativeName>
        <fullName evidence="5">Murein hydrolase A</fullName>
    </alternativeName>
</protein>
<dbReference type="GO" id="GO:0009253">
    <property type="term" value="P:peptidoglycan catabolic process"/>
    <property type="evidence" value="ECO:0007669"/>
    <property type="project" value="TreeGrafter"/>
</dbReference>
<dbReference type="PANTHER" id="PTHR30124:SF0">
    <property type="entry name" value="MEMBRANE-BOUND LYTIC MUREIN TRANSGLYCOSYLASE A"/>
    <property type="match status" value="1"/>
</dbReference>
<accession>A0A2R4WJF0</accession>
<dbReference type="InterPro" id="IPR010611">
    <property type="entry name" value="3D_dom"/>
</dbReference>
<reference evidence="7 8" key="1">
    <citation type="submission" date="2018-04" db="EMBL/GenBank/DDBJ databases">
        <title>Methylobacterium sp. PR1016A genome.</title>
        <authorList>
            <person name="Park W."/>
        </authorList>
    </citation>
    <scope>NUCLEOTIDE SEQUENCE [LARGE SCALE GENOMIC DNA]</scope>
    <source>
        <strain evidence="7 8">PR1016A</strain>
    </source>
</reference>
<dbReference type="AlphaFoldDB" id="A0A2R4WJF0"/>
<evidence type="ECO:0000313" key="8">
    <source>
        <dbReference type="Proteomes" id="UP000244755"/>
    </source>
</evidence>
<evidence type="ECO:0000256" key="3">
    <source>
        <dbReference type="ARBA" id="ARBA00023239"/>
    </source>
</evidence>
<keyword evidence="4" id="KW-0961">Cell wall biogenesis/degradation</keyword>
<dbReference type="CDD" id="cd14485">
    <property type="entry name" value="mltA_like_LT_A"/>
    <property type="match status" value="1"/>
</dbReference>
<dbReference type="InterPro" id="IPR026044">
    <property type="entry name" value="MltA"/>
</dbReference>
<dbReference type="GO" id="GO:0019867">
    <property type="term" value="C:outer membrane"/>
    <property type="evidence" value="ECO:0007669"/>
    <property type="project" value="InterPro"/>
</dbReference>